<comment type="caution">
    <text evidence="1">The sequence shown here is derived from an EMBL/GenBank/DDBJ whole genome shotgun (WGS) entry which is preliminary data.</text>
</comment>
<dbReference type="EMBL" id="JYDS01000039">
    <property type="protein sequence ID" value="KRZ30005.1"/>
    <property type="molecule type" value="Genomic_DNA"/>
</dbReference>
<proteinExistence type="predicted"/>
<dbReference type="Proteomes" id="UP000054805">
    <property type="component" value="Unassembled WGS sequence"/>
</dbReference>
<evidence type="ECO:0000313" key="1">
    <source>
        <dbReference type="EMBL" id="KRZ30005.1"/>
    </source>
</evidence>
<dbReference type="AlphaFoldDB" id="A0A0V1J5T3"/>
<protein>
    <submittedName>
        <fullName evidence="1">Uncharacterized protein</fullName>
    </submittedName>
</protein>
<gene>
    <name evidence="1" type="ORF">T4B_1232</name>
</gene>
<evidence type="ECO:0000313" key="2">
    <source>
        <dbReference type="Proteomes" id="UP000054805"/>
    </source>
</evidence>
<name>A0A0V1J5T3_TRIPS</name>
<accession>A0A0V1J5T3</accession>
<keyword evidence="2" id="KW-1185">Reference proteome</keyword>
<sequence>MVPKYFRQNRKKSFYQQAGMVAKPTYLVKQNSDDGMQFWARQLVVQMEKGQLHVMGNAQYGNH</sequence>
<reference evidence="1 2" key="1">
    <citation type="submission" date="2015-01" db="EMBL/GenBank/DDBJ databases">
        <title>Evolution of Trichinella species and genotypes.</title>
        <authorList>
            <person name="Korhonen P.K."/>
            <person name="Edoardo P."/>
            <person name="Giuseppe L.R."/>
            <person name="Gasser R.B."/>
        </authorList>
    </citation>
    <scope>NUCLEOTIDE SEQUENCE [LARGE SCALE GENOMIC DNA]</scope>
    <source>
        <strain evidence="1">ISS588</strain>
    </source>
</reference>
<organism evidence="1 2">
    <name type="scientific">Trichinella pseudospiralis</name>
    <name type="common">Parasitic roundworm</name>
    <dbReference type="NCBI Taxonomy" id="6337"/>
    <lineage>
        <taxon>Eukaryota</taxon>
        <taxon>Metazoa</taxon>
        <taxon>Ecdysozoa</taxon>
        <taxon>Nematoda</taxon>
        <taxon>Enoplea</taxon>
        <taxon>Dorylaimia</taxon>
        <taxon>Trichinellida</taxon>
        <taxon>Trichinellidae</taxon>
        <taxon>Trichinella</taxon>
    </lineage>
</organism>